<dbReference type="SMART" id="SM00028">
    <property type="entry name" value="TPR"/>
    <property type="match status" value="4"/>
</dbReference>
<dbReference type="RefSeq" id="WP_046953963.1">
    <property type="nucleotide sequence ID" value="NZ_LCYI01000009.1"/>
</dbReference>
<evidence type="ECO:0000313" key="3">
    <source>
        <dbReference type="Proteomes" id="UP000035214"/>
    </source>
</evidence>
<dbReference type="SUPFAM" id="SSF48452">
    <property type="entry name" value="TPR-like"/>
    <property type="match status" value="1"/>
</dbReference>
<reference evidence="2 3" key="1">
    <citation type="submission" date="2015-04" db="EMBL/GenBank/DDBJ databases">
        <title>Draft Genome Sequences of Eight Spore-Forming Food Isolates of Bacillus cereus Genome sequencing.</title>
        <authorList>
            <person name="Krawcyk A.O."/>
            <person name="de Jong A."/>
            <person name="Eijlander R.T."/>
            <person name="Berendsen E.M."/>
            <person name="Holsappel S."/>
            <person name="Wells-Bennik M."/>
            <person name="Kuipers O.P."/>
        </authorList>
    </citation>
    <scope>NUCLEOTIDE SEQUENCE [LARGE SCALE GENOMIC DNA]</scope>
    <source>
        <strain evidence="2 3">B4077</strain>
    </source>
</reference>
<protein>
    <submittedName>
        <fullName evidence="2">Uncharacterized protein</fullName>
    </submittedName>
</protein>
<dbReference type="InterPro" id="IPR011990">
    <property type="entry name" value="TPR-like_helical_dom_sf"/>
</dbReference>
<dbReference type="Pfam" id="PF13424">
    <property type="entry name" value="TPR_12"/>
    <property type="match status" value="1"/>
</dbReference>
<comment type="caution">
    <text evidence="2">The sequence shown here is derived from an EMBL/GenBank/DDBJ whole genome shotgun (WGS) entry which is preliminary data.</text>
</comment>
<dbReference type="InterPro" id="IPR019734">
    <property type="entry name" value="TPR_rpt"/>
</dbReference>
<evidence type="ECO:0000256" key="1">
    <source>
        <dbReference type="SAM" id="Coils"/>
    </source>
</evidence>
<proteinExistence type="predicted"/>
<dbReference type="EMBL" id="LCYI01000009">
    <property type="protein sequence ID" value="KLA32268.1"/>
    <property type="molecule type" value="Genomic_DNA"/>
</dbReference>
<organism evidence="2 3">
    <name type="scientific">Bacillus cereus</name>
    <dbReference type="NCBI Taxonomy" id="1396"/>
    <lineage>
        <taxon>Bacteria</taxon>
        <taxon>Bacillati</taxon>
        <taxon>Bacillota</taxon>
        <taxon>Bacilli</taxon>
        <taxon>Bacillales</taxon>
        <taxon>Bacillaceae</taxon>
        <taxon>Bacillus</taxon>
        <taxon>Bacillus cereus group</taxon>
    </lineage>
</organism>
<gene>
    <name evidence="2" type="ORF">B4077_1024</name>
</gene>
<dbReference type="Gene3D" id="1.25.40.10">
    <property type="entry name" value="Tetratricopeptide repeat domain"/>
    <property type="match status" value="1"/>
</dbReference>
<evidence type="ECO:0000313" key="2">
    <source>
        <dbReference type="EMBL" id="KLA32268.1"/>
    </source>
</evidence>
<name>A0A0G8F6V1_BACCE</name>
<accession>A0A0G8F6V1</accession>
<dbReference type="PATRIC" id="fig|1396.428.peg.209"/>
<feature type="coiled-coil region" evidence="1">
    <location>
        <begin position="20"/>
        <end position="47"/>
    </location>
</feature>
<dbReference type="Proteomes" id="UP000035214">
    <property type="component" value="Unassembled WGS sequence"/>
</dbReference>
<dbReference type="Pfam" id="PF18801">
    <property type="entry name" value="RapH_N"/>
    <property type="match status" value="1"/>
</dbReference>
<sequence length="367" mass="43279">MGVDVVTREQMRHSLDDWYRVMLQQNIEKAREMKEDIESEFSNVKEDGDLWLYYSLLDFRYKVLADGLQITKNSFDKIDKIDEIYKTSENRLSYYYYFFKAMHATLISNYNDASRCYEKAKTLIKYIPDELEYGEFCYRLSAFFYNTRQPMNTIKYVNKAKEIFSKQAGQDMNIALSQNLLGLTAIQIKQYEQAEECLNSAIDILQKQDNAILLLRVRHNLGWLYASQNLSALAIRHLSEVTEKFPAHFKAIFLQAREHFKLGETNIAEELIDRGLNICMELENEEYIHHFSILKAVNGNVPIKELEQIILKGITYFDKESLYSYTQEYVEKLAIKFREDANYMKASDYFYKALQAKEKKIERGALK</sequence>
<dbReference type="AlphaFoldDB" id="A0A0G8F6V1"/>
<keyword evidence="1" id="KW-0175">Coiled coil</keyword>